<evidence type="ECO:0000313" key="2">
    <source>
        <dbReference type="EMBL" id="GER48850.1"/>
    </source>
</evidence>
<dbReference type="EMBL" id="BKCP01008360">
    <property type="protein sequence ID" value="GER48850.1"/>
    <property type="molecule type" value="Genomic_DNA"/>
</dbReference>
<sequence>MQAQPILPLEHHRPGLIAHGLAMHGSWLGTTAVRRKGIGRCSLKRVDCCLSKNSGVNGCSRTASARLLDRGWRDFRRPGRADEGSDERPEAAAHHGGPLLLFRDGVARLWWIDGRAKIGDWKLGSAAAREFASEERHDGVRHHWRKSAASTTFGRSSSLPRRE</sequence>
<proteinExistence type="predicted"/>
<keyword evidence="3" id="KW-1185">Reference proteome</keyword>
<dbReference type="Proteomes" id="UP000325081">
    <property type="component" value="Unassembled WGS sequence"/>
</dbReference>
<accession>A0A5A7QUE8</accession>
<evidence type="ECO:0000256" key="1">
    <source>
        <dbReference type="SAM" id="MobiDB-lite"/>
    </source>
</evidence>
<dbReference type="AlphaFoldDB" id="A0A5A7QUE8"/>
<name>A0A5A7QUE8_STRAF</name>
<protein>
    <submittedName>
        <fullName evidence="2">Uncharacterized protein</fullName>
    </submittedName>
</protein>
<gene>
    <name evidence="2" type="ORF">STAS_26052</name>
</gene>
<feature type="compositionally biased region" description="Polar residues" evidence="1">
    <location>
        <begin position="148"/>
        <end position="163"/>
    </location>
</feature>
<organism evidence="2 3">
    <name type="scientific">Striga asiatica</name>
    <name type="common">Asiatic witchweed</name>
    <name type="synonym">Buchnera asiatica</name>
    <dbReference type="NCBI Taxonomy" id="4170"/>
    <lineage>
        <taxon>Eukaryota</taxon>
        <taxon>Viridiplantae</taxon>
        <taxon>Streptophyta</taxon>
        <taxon>Embryophyta</taxon>
        <taxon>Tracheophyta</taxon>
        <taxon>Spermatophyta</taxon>
        <taxon>Magnoliopsida</taxon>
        <taxon>eudicotyledons</taxon>
        <taxon>Gunneridae</taxon>
        <taxon>Pentapetalae</taxon>
        <taxon>asterids</taxon>
        <taxon>lamiids</taxon>
        <taxon>Lamiales</taxon>
        <taxon>Orobanchaceae</taxon>
        <taxon>Buchnereae</taxon>
        <taxon>Striga</taxon>
    </lineage>
</organism>
<comment type="caution">
    <text evidence="2">The sequence shown here is derived from an EMBL/GenBank/DDBJ whole genome shotgun (WGS) entry which is preliminary data.</text>
</comment>
<evidence type="ECO:0000313" key="3">
    <source>
        <dbReference type="Proteomes" id="UP000325081"/>
    </source>
</evidence>
<reference evidence="3" key="1">
    <citation type="journal article" date="2019" name="Curr. Biol.">
        <title>Genome Sequence of Striga asiatica Provides Insight into the Evolution of Plant Parasitism.</title>
        <authorList>
            <person name="Yoshida S."/>
            <person name="Kim S."/>
            <person name="Wafula E.K."/>
            <person name="Tanskanen J."/>
            <person name="Kim Y.M."/>
            <person name="Honaas L."/>
            <person name="Yang Z."/>
            <person name="Spallek T."/>
            <person name="Conn C.E."/>
            <person name="Ichihashi Y."/>
            <person name="Cheong K."/>
            <person name="Cui S."/>
            <person name="Der J.P."/>
            <person name="Gundlach H."/>
            <person name="Jiao Y."/>
            <person name="Hori C."/>
            <person name="Ishida J.K."/>
            <person name="Kasahara H."/>
            <person name="Kiba T."/>
            <person name="Kim M.S."/>
            <person name="Koo N."/>
            <person name="Laohavisit A."/>
            <person name="Lee Y.H."/>
            <person name="Lumba S."/>
            <person name="McCourt P."/>
            <person name="Mortimer J.C."/>
            <person name="Mutuku J.M."/>
            <person name="Nomura T."/>
            <person name="Sasaki-Sekimoto Y."/>
            <person name="Seto Y."/>
            <person name="Wang Y."/>
            <person name="Wakatake T."/>
            <person name="Sakakibara H."/>
            <person name="Demura T."/>
            <person name="Yamaguchi S."/>
            <person name="Yoneyama K."/>
            <person name="Manabe R.I."/>
            <person name="Nelson D.C."/>
            <person name="Schulman A.H."/>
            <person name="Timko M.P."/>
            <person name="dePamphilis C.W."/>
            <person name="Choi D."/>
            <person name="Shirasu K."/>
        </authorList>
    </citation>
    <scope>NUCLEOTIDE SEQUENCE [LARGE SCALE GENOMIC DNA]</scope>
    <source>
        <strain evidence="3">cv. UVA1</strain>
    </source>
</reference>
<feature type="region of interest" description="Disordered" evidence="1">
    <location>
        <begin position="139"/>
        <end position="163"/>
    </location>
</feature>